<dbReference type="Gene3D" id="2.60.120.290">
    <property type="entry name" value="Spermadhesin, CUB domain"/>
    <property type="match status" value="1"/>
</dbReference>
<name>A0A132AGE6_SARSC</name>
<dbReference type="EMBL" id="JXLN01014368">
    <property type="protein sequence ID" value="KPM09997.1"/>
    <property type="molecule type" value="Genomic_DNA"/>
</dbReference>
<dbReference type="GO" id="GO:0071949">
    <property type="term" value="F:FAD binding"/>
    <property type="evidence" value="ECO:0007669"/>
    <property type="project" value="InterPro"/>
</dbReference>
<sequence>MYVWSDYYQNGINFHNDAYSIDKTMCYILENHRMLQALYRRINELENPLQKVLYKTSVIDIQQTTDATSVMTINLKTIENTENVEKPNPPRTIQTRLLIGCDGFKSIVRSKSTLPYFEMDLEQMGIVSTLEIDSSNQTNQMAYQRFVDDKLVIGLLPLDENHSSLVLSVQKNDLSDWMSLTDEDFVEKLNNVLTREINVRNPLDKLASVLNLTSVTQEFQIDPPIEGNCIGDKFTATASGMTPTVTPILCGNNRNQHMYLSLPANQEPRSVSIVFETNAIGDYRFHLKITQIDCRVRQSSLTPNLFSSVSSSVPRESRTIYQKIPYQLTFAAPTGCLQYFTQPIGTIESFNFGHYLNNLDYAICIERQPDTCRVIYSSTDTNFGIESSQTGTMPGVGDQLCANDYLLLVGGSKNGEGITKDRYCGGKLAHSSLETTETPVITKANGPIVIRFHSDQNFGATLKEGFRVKYEQSPTDCAVANTALTDNQLTNPNSFNPPPVVTAMLKSDKSQPIKLASIFEDESRKNNEKYESKQINGYHFNKIRSIRSNGKRLIF</sequence>
<dbReference type="InterPro" id="IPR036188">
    <property type="entry name" value="FAD/NAD-bd_sf"/>
</dbReference>
<evidence type="ECO:0000256" key="2">
    <source>
        <dbReference type="PROSITE-ProRule" id="PRU00059"/>
    </source>
</evidence>
<dbReference type="InterPro" id="IPR035914">
    <property type="entry name" value="Sperma_CUB_dom_sf"/>
</dbReference>
<evidence type="ECO:0000313" key="4">
    <source>
        <dbReference type="Proteomes" id="UP000616769"/>
    </source>
</evidence>
<comment type="caution">
    <text evidence="3">The sequence shown here is derived from an EMBL/GenBank/DDBJ whole genome shotgun (WGS) entry which is preliminary data.</text>
</comment>
<keyword evidence="1" id="KW-1015">Disulfide bond</keyword>
<dbReference type="Proteomes" id="UP000616769">
    <property type="component" value="Unassembled WGS sequence"/>
</dbReference>
<dbReference type="InterPro" id="IPR058698">
    <property type="entry name" value="CUB_metazoa"/>
</dbReference>
<evidence type="ECO:0000313" key="3">
    <source>
        <dbReference type="EMBL" id="KPM09997.1"/>
    </source>
</evidence>
<dbReference type="SUPFAM" id="SSF49854">
    <property type="entry name" value="Spermadhesin, CUB domain"/>
    <property type="match status" value="1"/>
</dbReference>
<dbReference type="PANTHER" id="PTHR33236:SF12">
    <property type="entry name" value="CUB DOMAIN-CONTAINING PROTEIN-RELATED"/>
    <property type="match status" value="1"/>
</dbReference>
<dbReference type="OrthoDB" id="2105077at2759"/>
<dbReference type="Pfam" id="PF26080">
    <property type="entry name" value="CUB_animal"/>
    <property type="match status" value="1"/>
</dbReference>
<evidence type="ECO:0000256" key="1">
    <source>
        <dbReference type="ARBA" id="ARBA00023157"/>
    </source>
</evidence>
<dbReference type="Gene3D" id="3.50.50.60">
    <property type="entry name" value="FAD/NAD(P)-binding domain"/>
    <property type="match status" value="1"/>
</dbReference>
<comment type="caution">
    <text evidence="2">Lacks conserved residue(s) required for the propagation of feature annotation.</text>
</comment>
<dbReference type="Pfam" id="PF01494">
    <property type="entry name" value="FAD_binding_3"/>
    <property type="match status" value="1"/>
</dbReference>
<dbReference type="PROSITE" id="PS01180">
    <property type="entry name" value="CUB"/>
    <property type="match status" value="1"/>
</dbReference>
<dbReference type="VEuPathDB" id="VectorBase:SSCA001732"/>
<organism evidence="3 4">
    <name type="scientific">Sarcoptes scabiei</name>
    <name type="common">Itch mite</name>
    <name type="synonym">Acarus scabiei</name>
    <dbReference type="NCBI Taxonomy" id="52283"/>
    <lineage>
        <taxon>Eukaryota</taxon>
        <taxon>Metazoa</taxon>
        <taxon>Ecdysozoa</taxon>
        <taxon>Arthropoda</taxon>
        <taxon>Chelicerata</taxon>
        <taxon>Arachnida</taxon>
        <taxon>Acari</taxon>
        <taxon>Acariformes</taxon>
        <taxon>Sarcoptiformes</taxon>
        <taxon>Astigmata</taxon>
        <taxon>Psoroptidia</taxon>
        <taxon>Sarcoptoidea</taxon>
        <taxon>Sarcoptidae</taxon>
        <taxon>Sarcoptinae</taxon>
        <taxon>Sarcoptes</taxon>
    </lineage>
</organism>
<dbReference type="SUPFAM" id="SSF51905">
    <property type="entry name" value="FAD/NAD(P)-binding domain"/>
    <property type="match status" value="1"/>
</dbReference>
<accession>A0A132AGE6</accession>
<proteinExistence type="predicted"/>
<dbReference type="PANTHER" id="PTHR33236">
    <property type="entry name" value="INTRAFLAGELLAR TRANSPORT PROTEIN 122 FAMILY PROTEIN-RELATED"/>
    <property type="match status" value="1"/>
</dbReference>
<dbReference type="AlphaFoldDB" id="A0A132AGE6"/>
<gene>
    <name evidence="3" type="ORF">QR98_0085430</name>
</gene>
<reference evidence="3 4" key="1">
    <citation type="journal article" date="2015" name="Parasit. Vectors">
        <title>Draft genome of the scabies mite.</title>
        <authorList>
            <person name="Rider S.D.Jr."/>
            <person name="Morgan M.S."/>
            <person name="Arlian L.G."/>
        </authorList>
    </citation>
    <scope>NUCLEOTIDE SEQUENCE [LARGE SCALE GENOMIC DNA]</scope>
    <source>
        <strain evidence="3">Arlian Lab</strain>
    </source>
</reference>
<protein>
    <submittedName>
        <fullName evidence="3">Uncharacterized protein</fullName>
    </submittedName>
</protein>
<dbReference type="InterPro" id="IPR000859">
    <property type="entry name" value="CUB_dom"/>
</dbReference>
<dbReference type="InterPro" id="IPR002938">
    <property type="entry name" value="FAD-bd"/>
</dbReference>